<dbReference type="EMBL" id="JBFCZG010000006">
    <property type="protein sequence ID" value="KAL3421300.1"/>
    <property type="molecule type" value="Genomic_DNA"/>
</dbReference>
<feature type="compositionally biased region" description="Basic and acidic residues" evidence="1">
    <location>
        <begin position="17"/>
        <end position="26"/>
    </location>
</feature>
<keyword evidence="5" id="KW-1185">Reference proteome</keyword>
<feature type="region of interest" description="Disordered" evidence="1">
    <location>
        <begin position="1"/>
        <end position="26"/>
    </location>
</feature>
<dbReference type="Pfam" id="PF17733">
    <property type="entry name" value="KPWE_dom"/>
    <property type="match status" value="1"/>
</dbReference>
<feature type="domain" description="Peroxisomal membrane protein PEX14-like KPWE" evidence="2">
    <location>
        <begin position="115"/>
        <end position="162"/>
    </location>
</feature>
<comment type="caution">
    <text evidence="4">The sequence shown here is derived from an EMBL/GenBank/DDBJ whole genome shotgun (WGS) entry which is preliminary data.</text>
</comment>
<protein>
    <submittedName>
        <fullName evidence="4">Uncharacterized protein</fullName>
    </submittedName>
</protein>
<sequence>MQSMASQPAQPHDDEETYRQLESYHWDRDTEFQGGLSAILGNTTSPAQVEELTYRAQCYYFSRKKLNGAPINFDGYKAYMASRMQGQGEPPATVGPSPVQEEHPPTSAEDPKQAPYPQTFSDIVALITSGAPIPGIKDIPPTLLTDQATKPVASKRRKPWEKEANDVNDQGTFGDRRDDNIQQEYPEAV</sequence>
<feature type="compositionally biased region" description="Basic and acidic residues" evidence="1">
    <location>
        <begin position="100"/>
        <end position="112"/>
    </location>
</feature>
<evidence type="ECO:0000313" key="4">
    <source>
        <dbReference type="EMBL" id="KAL3421300.1"/>
    </source>
</evidence>
<evidence type="ECO:0000259" key="3">
    <source>
        <dbReference type="Pfam" id="PF25871"/>
    </source>
</evidence>
<evidence type="ECO:0000313" key="5">
    <source>
        <dbReference type="Proteomes" id="UP001629113"/>
    </source>
</evidence>
<dbReference type="PANTHER" id="PTHR36855">
    <property type="entry name" value="CHROMOSOME 10, WHOLE GENOME SHOTGUN SEQUENCE"/>
    <property type="match status" value="1"/>
</dbReference>
<dbReference type="InterPro" id="IPR058841">
    <property type="entry name" value="HTH_76"/>
</dbReference>
<gene>
    <name evidence="4" type="ORF">PVAG01_07745</name>
</gene>
<reference evidence="4 5" key="1">
    <citation type="submission" date="2024-06" db="EMBL/GenBank/DDBJ databases">
        <title>Complete genome of Phlyctema vagabunda strain 19-DSS-EL-015.</title>
        <authorList>
            <person name="Fiorenzani C."/>
        </authorList>
    </citation>
    <scope>NUCLEOTIDE SEQUENCE [LARGE SCALE GENOMIC DNA]</scope>
    <source>
        <strain evidence="4 5">19-DSS-EL-015</strain>
    </source>
</reference>
<feature type="region of interest" description="Disordered" evidence="1">
    <location>
        <begin position="134"/>
        <end position="189"/>
    </location>
</feature>
<dbReference type="Proteomes" id="UP001629113">
    <property type="component" value="Unassembled WGS sequence"/>
</dbReference>
<feature type="region of interest" description="Disordered" evidence="1">
    <location>
        <begin position="85"/>
        <end position="120"/>
    </location>
</feature>
<evidence type="ECO:0000259" key="2">
    <source>
        <dbReference type="Pfam" id="PF17733"/>
    </source>
</evidence>
<dbReference type="PANTHER" id="PTHR36855:SF1">
    <property type="entry name" value="PEROXISOME MEMBRANE ANCHOR PROTEIN PEX14P N-TERMINAL DOMAIN-CONTAINING PROTEIN"/>
    <property type="match status" value="1"/>
</dbReference>
<name>A0ABR4PDA3_9HELO</name>
<organism evidence="4 5">
    <name type="scientific">Phlyctema vagabunda</name>
    <dbReference type="NCBI Taxonomy" id="108571"/>
    <lineage>
        <taxon>Eukaryota</taxon>
        <taxon>Fungi</taxon>
        <taxon>Dikarya</taxon>
        <taxon>Ascomycota</taxon>
        <taxon>Pezizomycotina</taxon>
        <taxon>Leotiomycetes</taxon>
        <taxon>Helotiales</taxon>
        <taxon>Dermateaceae</taxon>
        <taxon>Phlyctema</taxon>
    </lineage>
</organism>
<proteinExistence type="predicted"/>
<dbReference type="InterPro" id="IPR040554">
    <property type="entry name" value="KPWE_PEX14_dom"/>
</dbReference>
<evidence type="ECO:0000256" key="1">
    <source>
        <dbReference type="SAM" id="MobiDB-lite"/>
    </source>
</evidence>
<accession>A0ABR4PDA3</accession>
<dbReference type="Pfam" id="PF25871">
    <property type="entry name" value="HTH_76"/>
    <property type="match status" value="1"/>
</dbReference>
<feature type="domain" description="PEX14-like helix-turn-helix" evidence="3">
    <location>
        <begin position="15"/>
        <end position="83"/>
    </location>
</feature>